<dbReference type="EMBL" id="FUEG01000002">
    <property type="protein sequence ID" value="SJK99853.1"/>
    <property type="molecule type" value="Genomic_DNA"/>
</dbReference>
<gene>
    <name evidence="2" type="ORF">ARMOST_03164</name>
</gene>
<protein>
    <submittedName>
        <fullName evidence="2">Uncharacterized protein</fullName>
    </submittedName>
</protein>
<evidence type="ECO:0000313" key="3">
    <source>
        <dbReference type="Proteomes" id="UP000219338"/>
    </source>
</evidence>
<name>A0A284QTV6_ARMOS</name>
<dbReference type="AlphaFoldDB" id="A0A284QTV6"/>
<dbReference type="Proteomes" id="UP000219338">
    <property type="component" value="Unassembled WGS sequence"/>
</dbReference>
<feature type="compositionally biased region" description="Polar residues" evidence="1">
    <location>
        <begin position="87"/>
        <end position="107"/>
    </location>
</feature>
<organism evidence="2 3">
    <name type="scientific">Armillaria ostoyae</name>
    <name type="common">Armillaria root rot fungus</name>
    <dbReference type="NCBI Taxonomy" id="47428"/>
    <lineage>
        <taxon>Eukaryota</taxon>
        <taxon>Fungi</taxon>
        <taxon>Dikarya</taxon>
        <taxon>Basidiomycota</taxon>
        <taxon>Agaricomycotina</taxon>
        <taxon>Agaricomycetes</taxon>
        <taxon>Agaricomycetidae</taxon>
        <taxon>Agaricales</taxon>
        <taxon>Marasmiineae</taxon>
        <taxon>Physalacriaceae</taxon>
        <taxon>Armillaria</taxon>
    </lineage>
</organism>
<sequence>MFHLSDLLTGFFNLGHMCSKYVFSPWEGTPIVMLDLEFDFPALVKEHIEQEEFFADLDAHDPFDSGLPFTMPPSSPELKASLDPTFNLPTASPALQPNAPMSDTSPPSDAPCPSHAKQQSKTNCKRKQKLAKENSSIFEYEAPPSLCTKHTHASSPVQTEFEIEQAPHASTAYVGICEDS</sequence>
<keyword evidence="3" id="KW-1185">Reference proteome</keyword>
<feature type="region of interest" description="Disordered" evidence="1">
    <location>
        <begin position="65"/>
        <end position="126"/>
    </location>
</feature>
<accession>A0A284QTV6</accession>
<evidence type="ECO:0000256" key="1">
    <source>
        <dbReference type="SAM" id="MobiDB-lite"/>
    </source>
</evidence>
<evidence type="ECO:0000313" key="2">
    <source>
        <dbReference type="EMBL" id="SJK99853.1"/>
    </source>
</evidence>
<reference evidence="3" key="1">
    <citation type="journal article" date="2017" name="Nat. Ecol. Evol.">
        <title>Genome expansion and lineage-specific genetic innovations in the forest pathogenic fungi Armillaria.</title>
        <authorList>
            <person name="Sipos G."/>
            <person name="Prasanna A.N."/>
            <person name="Walter M.C."/>
            <person name="O'Connor E."/>
            <person name="Balint B."/>
            <person name="Krizsan K."/>
            <person name="Kiss B."/>
            <person name="Hess J."/>
            <person name="Varga T."/>
            <person name="Slot J."/>
            <person name="Riley R."/>
            <person name="Boka B."/>
            <person name="Rigling D."/>
            <person name="Barry K."/>
            <person name="Lee J."/>
            <person name="Mihaltcheva S."/>
            <person name="LaButti K."/>
            <person name="Lipzen A."/>
            <person name="Waldron R."/>
            <person name="Moloney N.M."/>
            <person name="Sperisen C."/>
            <person name="Kredics L."/>
            <person name="Vagvoelgyi C."/>
            <person name="Patrignani A."/>
            <person name="Fitzpatrick D."/>
            <person name="Nagy I."/>
            <person name="Doyle S."/>
            <person name="Anderson J.B."/>
            <person name="Grigoriev I.V."/>
            <person name="Gueldener U."/>
            <person name="Muensterkoetter M."/>
            <person name="Nagy L.G."/>
        </authorList>
    </citation>
    <scope>NUCLEOTIDE SEQUENCE [LARGE SCALE GENOMIC DNA]</scope>
    <source>
        <strain evidence="3">C18/9</strain>
    </source>
</reference>
<proteinExistence type="predicted"/>
<dbReference type="OrthoDB" id="10641357at2759"/>